<dbReference type="PANTHER" id="PTHR35335:SF1">
    <property type="entry name" value="UPF0716 PROTEIN FXSA"/>
    <property type="match status" value="1"/>
</dbReference>
<feature type="transmembrane region" description="Helical" evidence="2">
    <location>
        <begin position="29"/>
        <end position="49"/>
    </location>
</feature>
<feature type="transmembrane region" description="Helical" evidence="2">
    <location>
        <begin position="96"/>
        <end position="115"/>
    </location>
</feature>
<evidence type="ECO:0000256" key="2">
    <source>
        <dbReference type="SAM" id="Phobius"/>
    </source>
</evidence>
<evidence type="ECO:0000313" key="3">
    <source>
        <dbReference type="EMBL" id="VAX06153.1"/>
    </source>
</evidence>
<dbReference type="NCBIfam" id="NF008528">
    <property type="entry name" value="PRK11463.1-2"/>
    <property type="match status" value="1"/>
</dbReference>
<proteinExistence type="predicted"/>
<feature type="compositionally biased region" description="Basic and acidic residues" evidence="1">
    <location>
        <begin position="136"/>
        <end position="149"/>
    </location>
</feature>
<accession>A0A3B1B2J0</accession>
<gene>
    <name evidence="3" type="ORF">MNBD_GAMMA26-943</name>
</gene>
<dbReference type="Pfam" id="PF04186">
    <property type="entry name" value="FxsA"/>
    <property type="match status" value="1"/>
</dbReference>
<evidence type="ECO:0000256" key="1">
    <source>
        <dbReference type="SAM" id="MobiDB-lite"/>
    </source>
</evidence>
<dbReference type="PANTHER" id="PTHR35335">
    <property type="entry name" value="UPF0716 PROTEIN FXSA"/>
    <property type="match status" value="1"/>
</dbReference>
<keyword evidence="2" id="KW-0812">Transmembrane</keyword>
<dbReference type="AlphaFoldDB" id="A0A3B1B2J0"/>
<keyword evidence="2" id="KW-0472">Membrane</keyword>
<name>A0A3B1B2J0_9ZZZZ</name>
<feature type="transmembrane region" description="Helical" evidence="2">
    <location>
        <begin position="70"/>
        <end position="90"/>
    </location>
</feature>
<feature type="region of interest" description="Disordered" evidence="1">
    <location>
        <begin position="125"/>
        <end position="149"/>
    </location>
</feature>
<dbReference type="GO" id="GO:0016020">
    <property type="term" value="C:membrane"/>
    <property type="evidence" value="ECO:0007669"/>
    <property type="project" value="InterPro"/>
</dbReference>
<protein>
    <submittedName>
        <fullName evidence="3">FxsA protein</fullName>
    </submittedName>
</protein>
<organism evidence="3">
    <name type="scientific">hydrothermal vent metagenome</name>
    <dbReference type="NCBI Taxonomy" id="652676"/>
    <lineage>
        <taxon>unclassified sequences</taxon>
        <taxon>metagenomes</taxon>
        <taxon>ecological metagenomes</taxon>
    </lineage>
</organism>
<dbReference type="EMBL" id="UOFX01000011">
    <property type="protein sequence ID" value="VAX06153.1"/>
    <property type="molecule type" value="Genomic_DNA"/>
</dbReference>
<dbReference type="InterPro" id="IPR007313">
    <property type="entry name" value="FxsA"/>
</dbReference>
<sequence length="149" mass="16172">MNPAFIFLLLFVGTPTLELYFMIQVGSEIGAFSTVVLVLFTAALGGTLVRMQGFSTALRVREAMARGEIPAVEMLGGALLLVCGVLLLLPGFVTDVIGFICLVPAFRHALVVWFLKRANIMRHAPPNQAGPPSDQRVIDGESRREDDSK</sequence>
<reference evidence="3" key="1">
    <citation type="submission" date="2018-06" db="EMBL/GenBank/DDBJ databases">
        <authorList>
            <person name="Zhirakovskaya E."/>
        </authorList>
    </citation>
    <scope>NUCLEOTIDE SEQUENCE</scope>
</reference>
<keyword evidence="2" id="KW-1133">Transmembrane helix</keyword>